<dbReference type="EMBL" id="UGRP01000001">
    <property type="protein sequence ID" value="SUA19713.1"/>
    <property type="molecule type" value="Genomic_DNA"/>
</dbReference>
<sequence length="136" mass="15865">MKIYNLDNIITSSALSLYKSTWVKLDLISCAKFIIEGTDFTFDWDEGIENWIVFFHKNKVIGYLCAKLPFAILDNEQLKNQLYHKYPHVLTLQIKNIETEKISLNVNICRLTLCPSFHDEHDTLVCSVQDFYVNTV</sequence>
<dbReference type="Proteomes" id="UP000283666">
    <property type="component" value="Unassembled WGS sequence"/>
</dbReference>
<dbReference type="GeneID" id="83616211"/>
<dbReference type="AlphaFoldDB" id="A0A0Y6AJ41"/>
<proteinExistence type="predicted"/>
<organism evidence="2 6">
    <name type="scientific">Neisseria meningitidis</name>
    <dbReference type="NCBI Taxonomy" id="487"/>
    <lineage>
        <taxon>Bacteria</taxon>
        <taxon>Pseudomonadati</taxon>
        <taxon>Pseudomonadota</taxon>
        <taxon>Betaproteobacteria</taxon>
        <taxon>Neisseriales</taxon>
        <taxon>Neisseriaceae</taxon>
        <taxon>Neisseria</taxon>
    </lineage>
</organism>
<evidence type="ECO:0000313" key="1">
    <source>
        <dbReference type="EMBL" id="CWQ21515.1"/>
    </source>
</evidence>
<evidence type="ECO:0000313" key="5">
    <source>
        <dbReference type="Proteomes" id="UP000254176"/>
    </source>
</evidence>
<dbReference type="RefSeq" id="WP_002224186.1">
    <property type="nucleotide sequence ID" value="NZ_CP012391.1"/>
</dbReference>
<gene>
    <name evidence="2" type="ORF">COH52_13690</name>
    <name evidence="1" type="ORF">ERS514591_02155</name>
    <name evidence="3" type="ORF">NCTC8554_01433</name>
</gene>
<dbReference type="OMA" id="CAKFIIK"/>
<dbReference type="EMBL" id="NWZY01000097">
    <property type="protein sequence ID" value="RQK74484.1"/>
    <property type="molecule type" value="Genomic_DNA"/>
</dbReference>
<reference evidence="2 6" key="2">
    <citation type="submission" date="2017-09" db="EMBL/GenBank/DDBJ databases">
        <title>Phenotypic and genotypic characterization of Colombian isolates of Neisseria meningitidis recovered from invasive disease.</title>
        <authorList>
            <person name="Duarte C."/>
            <person name="Gabastou J.M."/>
            <person name="Moreno J."/>
        </authorList>
    </citation>
    <scope>NUCLEOTIDE SEQUENCE [LARGE SCALE GENOMIC DNA]</scope>
    <source>
        <strain evidence="2 6">INS-Nm1012</strain>
    </source>
</reference>
<name>A0A0Y6AJ41_NEIME</name>
<dbReference type="Proteomes" id="UP000254176">
    <property type="component" value="Unassembled WGS sequence"/>
</dbReference>
<reference evidence="1 4" key="1">
    <citation type="submission" date="2016-02" db="EMBL/GenBank/DDBJ databases">
        <authorList>
            <consortium name="Pathogen Informatics"/>
        </authorList>
    </citation>
    <scope>NUCLEOTIDE SEQUENCE [LARGE SCALE GENOMIC DNA]</scope>
    <source>
        <strain evidence="1 4">2842STDY5881269</strain>
    </source>
</reference>
<dbReference type="Proteomes" id="UP000072443">
    <property type="component" value="Unassembled WGS sequence"/>
</dbReference>
<protein>
    <submittedName>
        <fullName evidence="2">Uncharacterized protein</fullName>
    </submittedName>
</protein>
<evidence type="ECO:0000313" key="3">
    <source>
        <dbReference type="EMBL" id="SUA19713.1"/>
    </source>
</evidence>
<evidence type="ECO:0000313" key="2">
    <source>
        <dbReference type="EMBL" id="RQK74484.1"/>
    </source>
</evidence>
<dbReference type="EMBL" id="FEVP01000064">
    <property type="protein sequence ID" value="CWQ21515.1"/>
    <property type="molecule type" value="Genomic_DNA"/>
</dbReference>
<evidence type="ECO:0000313" key="6">
    <source>
        <dbReference type="Proteomes" id="UP000283666"/>
    </source>
</evidence>
<evidence type="ECO:0000313" key="4">
    <source>
        <dbReference type="Proteomes" id="UP000072443"/>
    </source>
</evidence>
<reference evidence="3 5" key="3">
    <citation type="submission" date="2018-06" db="EMBL/GenBank/DDBJ databases">
        <authorList>
            <consortium name="Pathogen Informatics"/>
            <person name="Doyle S."/>
        </authorList>
    </citation>
    <scope>NUCLEOTIDE SEQUENCE [LARGE SCALE GENOMIC DNA]</scope>
    <source>
        <strain evidence="3 5">NCTC8554</strain>
    </source>
</reference>
<accession>A0A0Y6AJ41</accession>